<dbReference type="EMBL" id="JAVRJZ010000021">
    <property type="protein sequence ID" value="KAK2705198.1"/>
    <property type="molecule type" value="Genomic_DNA"/>
</dbReference>
<dbReference type="SUPFAM" id="SSF55729">
    <property type="entry name" value="Acyl-CoA N-acyltransferases (Nat)"/>
    <property type="match status" value="1"/>
</dbReference>
<dbReference type="GO" id="GO:0045732">
    <property type="term" value="P:positive regulation of protein catabolic process"/>
    <property type="evidence" value="ECO:0007669"/>
    <property type="project" value="TreeGrafter"/>
</dbReference>
<evidence type="ECO:0000256" key="1">
    <source>
        <dbReference type="ARBA" id="ARBA00008796"/>
    </source>
</evidence>
<name>A0AA88HH32_ARTSF</name>
<dbReference type="GO" id="GO:0005737">
    <property type="term" value="C:cytoplasm"/>
    <property type="evidence" value="ECO:0007669"/>
    <property type="project" value="TreeGrafter"/>
</dbReference>
<dbReference type="Gene3D" id="3.40.630.60">
    <property type="match status" value="1"/>
</dbReference>
<dbReference type="GO" id="GO:0075523">
    <property type="term" value="P:viral translational frameshifting"/>
    <property type="evidence" value="ECO:0007669"/>
    <property type="project" value="UniProtKB-KW"/>
</dbReference>
<evidence type="ECO:0000256" key="4">
    <source>
        <dbReference type="ARBA" id="ARBA00022758"/>
    </source>
</evidence>
<comment type="subunit">
    <text evidence="2">Interacts with ODC1 and thereby sterically blocks ODC homodimerization.</text>
</comment>
<sequence>MIAEGSGVGKRTELSVVNATESYTGIELAKLAAQSPTRISFSISLTDKKSWTWEAVLWRSNLFLDVPQRITAFASKEGFVALLEFAEEVLACKNVILAINKDRPDRAQAIRTFMFLGFRVLSPNHELVPPNLNNIYMICELND</sequence>
<organism evidence="5 6">
    <name type="scientific">Artemia franciscana</name>
    <name type="common">Brine shrimp</name>
    <name type="synonym">Artemia sanfranciscana</name>
    <dbReference type="NCBI Taxonomy" id="6661"/>
    <lineage>
        <taxon>Eukaryota</taxon>
        <taxon>Metazoa</taxon>
        <taxon>Ecdysozoa</taxon>
        <taxon>Arthropoda</taxon>
        <taxon>Crustacea</taxon>
        <taxon>Branchiopoda</taxon>
        <taxon>Anostraca</taxon>
        <taxon>Artemiidae</taxon>
        <taxon>Artemia</taxon>
    </lineage>
</organism>
<dbReference type="GO" id="GO:0005634">
    <property type="term" value="C:nucleus"/>
    <property type="evidence" value="ECO:0007669"/>
    <property type="project" value="TreeGrafter"/>
</dbReference>
<accession>A0AA88HH32</accession>
<dbReference type="PANTHER" id="PTHR10279:SF10">
    <property type="entry name" value="ORNITHINE DECARBOXYLASE ANTIZYME"/>
    <property type="match status" value="1"/>
</dbReference>
<comment type="caution">
    <text evidence="5">The sequence shown here is derived from an EMBL/GenBank/DDBJ whole genome shotgun (WGS) entry which is preliminary data.</text>
</comment>
<dbReference type="GO" id="GO:0008073">
    <property type="term" value="F:ornithine decarboxylase inhibitor activity"/>
    <property type="evidence" value="ECO:0007669"/>
    <property type="project" value="InterPro"/>
</dbReference>
<evidence type="ECO:0000313" key="6">
    <source>
        <dbReference type="Proteomes" id="UP001187531"/>
    </source>
</evidence>
<dbReference type="AlphaFoldDB" id="A0AA88HH32"/>
<dbReference type="EMBL" id="JAVRJZ010000021">
    <property type="protein sequence ID" value="KAK2705197.1"/>
    <property type="molecule type" value="Genomic_DNA"/>
</dbReference>
<comment type="similarity">
    <text evidence="1">Belongs to the ODC antizyme family.</text>
</comment>
<evidence type="ECO:0000256" key="3">
    <source>
        <dbReference type="ARBA" id="ARBA00017712"/>
    </source>
</evidence>
<keyword evidence="6" id="KW-1185">Reference proteome</keyword>
<reference evidence="5" key="1">
    <citation type="submission" date="2023-07" db="EMBL/GenBank/DDBJ databases">
        <title>Chromosome-level genome assembly of Artemia franciscana.</title>
        <authorList>
            <person name="Jo E."/>
        </authorList>
    </citation>
    <scope>NUCLEOTIDE SEQUENCE</scope>
    <source>
        <tissue evidence="5">Whole body</tissue>
    </source>
</reference>
<proteinExistence type="inferred from homology"/>
<dbReference type="InterPro" id="IPR038581">
    <property type="entry name" value="ODC_AZ_sf"/>
</dbReference>
<dbReference type="Proteomes" id="UP001187531">
    <property type="component" value="Unassembled WGS sequence"/>
</dbReference>
<dbReference type="InterPro" id="IPR016181">
    <property type="entry name" value="Acyl_CoA_acyltransferase"/>
</dbReference>
<keyword evidence="4" id="KW-0688">Ribosomal frameshifting</keyword>
<protein>
    <recommendedName>
        <fullName evidence="3">Ornithine decarboxylase antizyme</fullName>
    </recommendedName>
</protein>
<dbReference type="InterPro" id="IPR002993">
    <property type="entry name" value="ODC_AZ"/>
</dbReference>
<evidence type="ECO:0000313" key="5">
    <source>
        <dbReference type="EMBL" id="KAK2705197.1"/>
    </source>
</evidence>
<gene>
    <name evidence="5" type="ORF">QYM36_017299</name>
</gene>
<dbReference type="Pfam" id="PF02100">
    <property type="entry name" value="ODC_AZ"/>
    <property type="match status" value="1"/>
</dbReference>
<dbReference type="PANTHER" id="PTHR10279">
    <property type="entry name" value="ORNITHINE DECARBOXYLASE ANTIZYME"/>
    <property type="match status" value="1"/>
</dbReference>
<evidence type="ECO:0000256" key="2">
    <source>
        <dbReference type="ARBA" id="ARBA00011836"/>
    </source>
</evidence>